<dbReference type="RefSeq" id="WP_007269968.1">
    <property type="nucleotide sequence ID" value="NZ_AOCK01000002.1"/>
</dbReference>
<organism evidence="6 7">
    <name type="scientific">Paeniglutamicibacter gangotriensis Lz1y</name>
    <dbReference type="NCBI Taxonomy" id="1276920"/>
    <lineage>
        <taxon>Bacteria</taxon>
        <taxon>Bacillati</taxon>
        <taxon>Actinomycetota</taxon>
        <taxon>Actinomycetes</taxon>
        <taxon>Micrococcales</taxon>
        <taxon>Micrococcaceae</taxon>
        <taxon>Paeniglutamicibacter</taxon>
    </lineage>
</organism>
<feature type="domain" description="Rhodanese" evidence="5">
    <location>
        <begin position="317"/>
        <end position="405"/>
    </location>
</feature>
<dbReference type="InterPro" id="IPR036873">
    <property type="entry name" value="Rhodanese-like_dom_sf"/>
</dbReference>
<protein>
    <submittedName>
        <fullName evidence="6">UBA/THIF-type NAD/FAD binding protein</fullName>
    </submittedName>
</protein>
<keyword evidence="2" id="KW-0547">Nucleotide-binding</keyword>
<evidence type="ECO:0000256" key="1">
    <source>
        <dbReference type="ARBA" id="ARBA00022679"/>
    </source>
</evidence>
<keyword evidence="7" id="KW-1185">Reference proteome</keyword>
<dbReference type="GO" id="GO:0008641">
    <property type="term" value="F:ubiquitin-like modifier activating enzyme activity"/>
    <property type="evidence" value="ECO:0007669"/>
    <property type="project" value="InterPro"/>
</dbReference>
<dbReference type="InterPro" id="IPR000594">
    <property type="entry name" value="ThiF_NAD_FAD-bd"/>
</dbReference>
<sequence>MVSSISPTPLTGTSDIGRLGALVPPGDELLPEELLRYSRQIIIPEIGVIGQRRLKNARVLVIGAGGLGAPALLYLAAAGVGTLGIIDDDVVDLGNLQRQVIHTVNTVGQLKTESAAARIKDLNPLVTVRLHHERLDTHNAVELFGEYDLILDGTDNFATRYLVNDAAALASKPYVWGSILRFDGQVTVFWDAHGPNYRDLYPTPPPPGTVPSCAEGGVFGVLCSQIGSVMVAEAIKLITGVGRTLLGRLLILDSLEMTWREVSLREDPAVAPITALLPSYDDFCSAPSLDAAGISLMARHSIDARELAALLIRREQGSEDFLLIDVREPGEAEIVAIPGSVLAPRGAILGGEIELPRDRDLVLHCKSGGRSGEVLRYLLEHDYARVHHVSGGILDWIRDVDPTLPEY</sequence>
<evidence type="ECO:0000313" key="7">
    <source>
        <dbReference type="Proteomes" id="UP000012015"/>
    </source>
</evidence>
<dbReference type="Pfam" id="PF00581">
    <property type="entry name" value="Rhodanese"/>
    <property type="match status" value="1"/>
</dbReference>
<evidence type="ECO:0000259" key="5">
    <source>
        <dbReference type="PROSITE" id="PS50206"/>
    </source>
</evidence>
<dbReference type="Proteomes" id="UP000012015">
    <property type="component" value="Unassembled WGS sequence"/>
</dbReference>
<dbReference type="InterPro" id="IPR001763">
    <property type="entry name" value="Rhodanese-like_dom"/>
</dbReference>
<dbReference type="GO" id="GO:0005524">
    <property type="term" value="F:ATP binding"/>
    <property type="evidence" value="ECO:0007669"/>
    <property type="project" value="UniProtKB-KW"/>
</dbReference>
<dbReference type="FunFam" id="3.40.50.720:FF:000033">
    <property type="entry name" value="Adenylyltransferase and sulfurtransferase MOCS3"/>
    <property type="match status" value="1"/>
</dbReference>
<dbReference type="GO" id="GO:0016779">
    <property type="term" value="F:nucleotidyltransferase activity"/>
    <property type="evidence" value="ECO:0007669"/>
    <property type="project" value="TreeGrafter"/>
</dbReference>
<dbReference type="NCBIfam" id="NF004281">
    <property type="entry name" value="PRK05690.1"/>
    <property type="match status" value="1"/>
</dbReference>
<keyword evidence="4" id="KW-0472">Membrane</keyword>
<feature type="transmembrane region" description="Helical" evidence="4">
    <location>
        <begin position="59"/>
        <end position="86"/>
    </location>
</feature>
<dbReference type="eggNOG" id="COG0476">
    <property type="taxonomic scope" value="Bacteria"/>
</dbReference>
<dbReference type="CDD" id="cd00757">
    <property type="entry name" value="ThiF_MoeB_HesA_family"/>
    <property type="match status" value="1"/>
</dbReference>
<dbReference type="Pfam" id="PF00899">
    <property type="entry name" value="ThiF"/>
    <property type="match status" value="1"/>
</dbReference>
<evidence type="ECO:0000256" key="2">
    <source>
        <dbReference type="ARBA" id="ARBA00022741"/>
    </source>
</evidence>
<reference evidence="6 7" key="1">
    <citation type="journal article" date="2013" name="Genome Announc.">
        <title>Draft Genome Sequence of Arthrobacter gangotriensis Strain Lz1yT, Isolated from a Penguin Rookery Soil Sample Collected in Antarctica, near the Indian Station Dakshin Gangotri.</title>
        <authorList>
            <person name="Shivaji S."/>
            <person name="Ara S."/>
            <person name="Bandi S."/>
            <person name="Singh A."/>
            <person name="Kumar Pinnaka A."/>
        </authorList>
    </citation>
    <scope>NUCLEOTIDE SEQUENCE [LARGE SCALE GENOMIC DNA]</scope>
    <source>
        <strain evidence="6 7">Lz1y</strain>
    </source>
</reference>
<comment type="caution">
    <text evidence="6">The sequence shown here is derived from an EMBL/GenBank/DDBJ whole genome shotgun (WGS) entry which is preliminary data.</text>
</comment>
<evidence type="ECO:0000256" key="4">
    <source>
        <dbReference type="SAM" id="Phobius"/>
    </source>
</evidence>
<proteinExistence type="predicted"/>
<dbReference type="Gene3D" id="3.40.250.10">
    <property type="entry name" value="Rhodanese-like domain"/>
    <property type="match status" value="1"/>
</dbReference>
<dbReference type="GO" id="GO:0004792">
    <property type="term" value="F:thiosulfate-cyanide sulfurtransferase activity"/>
    <property type="evidence" value="ECO:0007669"/>
    <property type="project" value="TreeGrafter"/>
</dbReference>
<evidence type="ECO:0000256" key="3">
    <source>
        <dbReference type="ARBA" id="ARBA00022840"/>
    </source>
</evidence>
<keyword evidence="4" id="KW-1133">Transmembrane helix</keyword>
<dbReference type="PATRIC" id="fig|1276920.7.peg.765"/>
<evidence type="ECO:0000313" key="6">
    <source>
        <dbReference type="EMBL" id="EMQ99661.1"/>
    </source>
</evidence>
<dbReference type="PROSITE" id="PS50206">
    <property type="entry name" value="RHODANESE_3"/>
    <property type="match status" value="1"/>
</dbReference>
<dbReference type="Gene3D" id="3.40.50.720">
    <property type="entry name" value="NAD(P)-binding Rossmann-like Domain"/>
    <property type="match status" value="1"/>
</dbReference>
<dbReference type="AlphaFoldDB" id="M7MX76"/>
<dbReference type="GO" id="GO:0008146">
    <property type="term" value="F:sulfotransferase activity"/>
    <property type="evidence" value="ECO:0007669"/>
    <property type="project" value="TreeGrafter"/>
</dbReference>
<dbReference type="PANTHER" id="PTHR10953">
    <property type="entry name" value="UBIQUITIN-ACTIVATING ENZYME E1"/>
    <property type="match status" value="1"/>
</dbReference>
<dbReference type="SUPFAM" id="SSF69572">
    <property type="entry name" value="Activating enzymes of the ubiquitin-like proteins"/>
    <property type="match status" value="1"/>
</dbReference>
<accession>M7MX76</accession>
<dbReference type="EMBL" id="AOCK01000002">
    <property type="protein sequence ID" value="EMQ99661.1"/>
    <property type="molecule type" value="Genomic_DNA"/>
</dbReference>
<keyword evidence="1" id="KW-0808">Transferase</keyword>
<gene>
    <name evidence="6" type="ORF">ADIAG_00761</name>
</gene>
<dbReference type="STRING" id="1276920.ADIAG_00761"/>
<dbReference type="InterPro" id="IPR045886">
    <property type="entry name" value="ThiF/MoeB/HesA"/>
</dbReference>
<name>M7MX76_9MICC</name>
<dbReference type="SMART" id="SM00450">
    <property type="entry name" value="RHOD"/>
    <property type="match status" value="1"/>
</dbReference>
<dbReference type="CDD" id="cd00158">
    <property type="entry name" value="RHOD"/>
    <property type="match status" value="1"/>
</dbReference>
<dbReference type="GO" id="GO:0005829">
    <property type="term" value="C:cytosol"/>
    <property type="evidence" value="ECO:0007669"/>
    <property type="project" value="TreeGrafter"/>
</dbReference>
<keyword evidence="4" id="KW-0812">Transmembrane</keyword>
<dbReference type="PANTHER" id="PTHR10953:SF102">
    <property type="entry name" value="ADENYLYLTRANSFERASE AND SULFURTRANSFERASE MOCS3"/>
    <property type="match status" value="1"/>
</dbReference>
<dbReference type="InterPro" id="IPR035985">
    <property type="entry name" value="Ubiquitin-activating_enz"/>
</dbReference>
<keyword evidence="3" id="KW-0067">ATP-binding</keyword>